<reference evidence="2 3" key="1">
    <citation type="submission" date="2021-03" db="EMBL/GenBank/DDBJ databases">
        <title>Sequencing the genomes of 1000 actinobacteria strains.</title>
        <authorList>
            <person name="Klenk H.-P."/>
        </authorList>
    </citation>
    <scope>NUCLEOTIDE SEQUENCE [LARGE SCALE GENOMIC DNA]</scope>
    <source>
        <strain evidence="2 3">DSM 45516</strain>
    </source>
</reference>
<evidence type="ECO:0000313" key="3">
    <source>
        <dbReference type="Proteomes" id="UP001519325"/>
    </source>
</evidence>
<dbReference type="Proteomes" id="UP001519325">
    <property type="component" value="Unassembled WGS sequence"/>
</dbReference>
<dbReference type="RefSeq" id="WP_209896024.1">
    <property type="nucleotide sequence ID" value="NZ_JAGGMR010000001.1"/>
</dbReference>
<protein>
    <submittedName>
        <fullName evidence="2">Uncharacterized protein</fullName>
    </submittedName>
</protein>
<proteinExistence type="predicted"/>
<dbReference type="EMBL" id="JAGGMR010000001">
    <property type="protein sequence ID" value="MBP2192871.1"/>
    <property type="molecule type" value="Genomic_DNA"/>
</dbReference>
<evidence type="ECO:0000256" key="1">
    <source>
        <dbReference type="SAM" id="MobiDB-lite"/>
    </source>
</evidence>
<sequence>MTTQVLAAPVDVPIEGVIEEIREYHHAIPTDVDSPLPRPAAREHHGEPPTLSATPAGVAATRDARRPRGTTVHMNRVPEPPENNIRSC</sequence>
<gene>
    <name evidence="2" type="ORF">BJ987_005772</name>
</gene>
<feature type="region of interest" description="Disordered" evidence="1">
    <location>
        <begin position="29"/>
        <end position="88"/>
    </location>
</feature>
<name>A0ABS4QMD7_9NOCA</name>
<comment type="caution">
    <text evidence="2">The sequence shown here is derived from an EMBL/GenBank/DDBJ whole genome shotgun (WGS) entry which is preliminary data.</text>
</comment>
<evidence type="ECO:0000313" key="2">
    <source>
        <dbReference type="EMBL" id="MBP2192871.1"/>
    </source>
</evidence>
<organism evidence="2 3">
    <name type="scientific">Nocardia goodfellowii</name>
    <dbReference type="NCBI Taxonomy" id="882446"/>
    <lineage>
        <taxon>Bacteria</taxon>
        <taxon>Bacillati</taxon>
        <taxon>Actinomycetota</taxon>
        <taxon>Actinomycetes</taxon>
        <taxon>Mycobacteriales</taxon>
        <taxon>Nocardiaceae</taxon>
        <taxon>Nocardia</taxon>
    </lineage>
</organism>
<accession>A0ABS4QMD7</accession>
<keyword evidence="3" id="KW-1185">Reference proteome</keyword>